<keyword evidence="4" id="KW-1185">Reference proteome</keyword>
<comment type="caution">
    <text evidence="3">The sequence shown here is derived from an EMBL/GenBank/DDBJ whole genome shotgun (WGS) entry which is preliminary data.</text>
</comment>
<evidence type="ECO:0000256" key="2">
    <source>
        <dbReference type="SAM" id="Phobius"/>
    </source>
</evidence>
<dbReference type="PANTHER" id="PTHR10098:SF108">
    <property type="entry name" value="TETRATRICOPEPTIDE REPEAT PROTEIN 28"/>
    <property type="match status" value="1"/>
</dbReference>
<dbReference type="Gene3D" id="1.10.287.130">
    <property type="match status" value="1"/>
</dbReference>
<keyword evidence="2" id="KW-1133">Transmembrane helix</keyword>
<dbReference type="EMBL" id="JAJPWV010000001">
    <property type="protein sequence ID" value="MCD8739422.1"/>
    <property type="molecule type" value="Genomic_DNA"/>
</dbReference>
<evidence type="ECO:0000313" key="3">
    <source>
        <dbReference type="EMBL" id="MCD8739422.1"/>
    </source>
</evidence>
<dbReference type="Pfam" id="PF13424">
    <property type="entry name" value="TPR_12"/>
    <property type="match status" value="2"/>
</dbReference>
<accession>A0ABS8TZJ5</accession>
<dbReference type="RefSeq" id="WP_232175299.1">
    <property type="nucleotide sequence ID" value="NZ_JAJPWV010000001.1"/>
</dbReference>
<proteinExistence type="predicted"/>
<dbReference type="InterPro" id="IPR019734">
    <property type="entry name" value="TPR_rpt"/>
</dbReference>
<sequence>MNRYLLFLILFTLGFNVYAFSGTNVMLQDTSEVIKFNKQGYDSRLTDPEQTLANANRALDLSKKLNYVRGMGESYRVLGIGYYYLNEAEKSIDNYLKALEYFRRINDLQSEAKVYNNIGNLFRDNDYEQSLNYLNKSLTIALKLKDRELIASLYLNIGNIKYRQKSFNQALDYYNRSSVIFSELQDTVNIIKCIQNKGVIYFYLNDYGKSEKLLLQANDAAKRHDLNQTVASINLTLASLYIAKDKFADAVRVVEEGKTYSNIIKDQKLIYDYEYTNYQLEFKRKNYEKALRYLQAIYRQDSTLHKSNESTKINLIQKQFEQAETERKAALLLQRQAYDKQRFFGVTIVAILLLVVVGLLVGNVKRKAKTNSQLTELNAEVSKQKDNLDRINHHLEEIIDERTKDLQVKNRKLSEYSSYLSHQIRGPIATLKGLMNLEREGLVAQDECIRMMDKCVTDIDSRIIEMSDMLHNPARDALD</sequence>
<gene>
    <name evidence="3" type="ORF">LT679_02305</name>
</gene>
<dbReference type="Gene3D" id="1.25.40.10">
    <property type="entry name" value="Tetratricopeptide repeat domain"/>
    <property type="match status" value="2"/>
</dbReference>
<protein>
    <submittedName>
        <fullName evidence="3">Tetratricopeptide repeat protein</fullName>
    </submittedName>
</protein>
<dbReference type="InterPro" id="IPR011990">
    <property type="entry name" value="TPR-like_helical_dom_sf"/>
</dbReference>
<feature type="transmembrane region" description="Helical" evidence="2">
    <location>
        <begin position="343"/>
        <end position="364"/>
    </location>
</feature>
<dbReference type="Proteomes" id="UP001199919">
    <property type="component" value="Unassembled WGS sequence"/>
</dbReference>
<evidence type="ECO:0000256" key="1">
    <source>
        <dbReference type="SAM" id="Coils"/>
    </source>
</evidence>
<dbReference type="InterPro" id="IPR036097">
    <property type="entry name" value="HisK_dim/P_sf"/>
</dbReference>
<keyword evidence="2" id="KW-0812">Transmembrane</keyword>
<reference evidence="3 4" key="1">
    <citation type="submission" date="2021-12" db="EMBL/GenBank/DDBJ databases">
        <title>Mucilaginibacter roseus genome.</title>
        <authorList>
            <person name="Ferreira J.R."/>
            <person name="Newman J.D."/>
        </authorList>
    </citation>
    <scope>NUCLEOTIDE SEQUENCE [LARGE SCALE GENOMIC DNA]</scope>
    <source>
        <strain evidence="3 4">LMG 28454</strain>
    </source>
</reference>
<dbReference type="SUPFAM" id="SSF48452">
    <property type="entry name" value="TPR-like"/>
    <property type="match status" value="2"/>
</dbReference>
<organism evidence="3 4">
    <name type="scientific">Mucilaginibacter roseus</name>
    <dbReference type="NCBI Taxonomy" id="1528868"/>
    <lineage>
        <taxon>Bacteria</taxon>
        <taxon>Pseudomonadati</taxon>
        <taxon>Bacteroidota</taxon>
        <taxon>Sphingobacteriia</taxon>
        <taxon>Sphingobacteriales</taxon>
        <taxon>Sphingobacteriaceae</taxon>
        <taxon>Mucilaginibacter</taxon>
    </lineage>
</organism>
<dbReference type="SMART" id="SM00028">
    <property type="entry name" value="TPR"/>
    <property type="match status" value="4"/>
</dbReference>
<name>A0ABS8TZJ5_9SPHI</name>
<keyword evidence="1" id="KW-0175">Coiled coil</keyword>
<feature type="coiled-coil region" evidence="1">
    <location>
        <begin position="367"/>
        <end position="401"/>
    </location>
</feature>
<dbReference type="SUPFAM" id="SSF47384">
    <property type="entry name" value="Homodimeric domain of signal transducing histidine kinase"/>
    <property type="match status" value="1"/>
</dbReference>
<evidence type="ECO:0000313" key="4">
    <source>
        <dbReference type="Proteomes" id="UP001199919"/>
    </source>
</evidence>
<keyword evidence="2" id="KW-0472">Membrane</keyword>
<dbReference type="PANTHER" id="PTHR10098">
    <property type="entry name" value="RAPSYN-RELATED"/>
    <property type="match status" value="1"/>
</dbReference>